<accession>A0A199UCY4</accession>
<evidence type="ECO:0000313" key="2">
    <source>
        <dbReference type="Proteomes" id="UP000092600"/>
    </source>
</evidence>
<dbReference type="Proteomes" id="UP000092600">
    <property type="component" value="Unassembled WGS sequence"/>
</dbReference>
<dbReference type="EMBL" id="LSRQ01008436">
    <property type="protein sequence ID" value="OAY62712.1"/>
    <property type="molecule type" value="Genomic_DNA"/>
</dbReference>
<gene>
    <name evidence="1" type="ORF">ACMD2_12227</name>
</gene>
<evidence type="ECO:0000313" key="1">
    <source>
        <dbReference type="EMBL" id="OAY62712.1"/>
    </source>
</evidence>
<name>A0A199UCY4_ANACO</name>
<comment type="caution">
    <text evidence="1">The sequence shown here is derived from an EMBL/GenBank/DDBJ whole genome shotgun (WGS) entry which is preliminary data.</text>
</comment>
<proteinExistence type="predicted"/>
<dbReference type="AlphaFoldDB" id="A0A199UCY4"/>
<sequence>MLALWRFQSLGFCASRQSCWIHASVYS</sequence>
<reference evidence="1 2" key="1">
    <citation type="journal article" date="2016" name="DNA Res.">
        <title>The draft genome of MD-2 pineapple using hybrid error correction of long reads.</title>
        <authorList>
            <person name="Redwan R.M."/>
            <person name="Saidin A."/>
            <person name="Kumar S.V."/>
        </authorList>
    </citation>
    <scope>NUCLEOTIDE SEQUENCE [LARGE SCALE GENOMIC DNA]</scope>
    <source>
        <strain evidence="2">cv. MD2</strain>
        <tissue evidence="1">Leaf</tissue>
    </source>
</reference>
<protein>
    <submittedName>
        <fullName evidence="1">Uncharacterized protein</fullName>
    </submittedName>
</protein>
<organism evidence="1 2">
    <name type="scientific">Ananas comosus</name>
    <name type="common">Pineapple</name>
    <name type="synonym">Ananas ananas</name>
    <dbReference type="NCBI Taxonomy" id="4615"/>
    <lineage>
        <taxon>Eukaryota</taxon>
        <taxon>Viridiplantae</taxon>
        <taxon>Streptophyta</taxon>
        <taxon>Embryophyta</taxon>
        <taxon>Tracheophyta</taxon>
        <taxon>Spermatophyta</taxon>
        <taxon>Magnoliopsida</taxon>
        <taxon>Liliopsida</taxon>
        <taxon>Poales</taxon>
        <taxon>Bromeliaceae</taxon>
        <taxon>Bromelioideae</taxon>
        <taxon>Ananas</taxon>
    </lineage>
</organism>